<accession>A0ABC8TUA5</accession>
<protein>
    <submittedName>
        <fullName evidence="1">Uncharacterized protein</fullName>
    </submittedName>
</protein>
<reference evidence="1 2" key="1">
    <citation type="submission" date="2024-02" db="EMBL/GenBank/DDBJ databases">
        <authorList>
            <person name="Vignale AGUSTIN F."/>
            <person name="Sosa J E."/>
            <person name="Modenutti C."/>
        </authorList>
    </citation>
    <scope>NUCLEOTIDE SEQUENCE [LARGE SCALE GENOMIC DNA]</scope>
</reference>
<keyword evidence="2" id="KW-1185">Reference proteome</keyword>
<gene>
    <name evidence="1" type="ORF">ILEXP_LOCUS42370</name>
</gene>
<sequence>MLGGSTAVREVRDGEVSNLGALLLIKEAIDVSIGEVSKLRFITNGGLPACTVSGIVGDLDWKESSNLDKDEEEGELIGIRSGKSWDEVVGEKCVELEKGSGEFRRGEGGKWGDTIGKELSKWNEAARAGRVDVSRRSTHKYCDLCVHSIDISLESLWWSWFLDYCWWHRSFPDDCWC</sequence>
<dbReference type="Proteomes" id="UP001642360">
    <property type="component" value="Unassembled WGS sequence"/>
</dbReference>
<proteinExistence type="predicted"/>
<dbReference type="AlphaFoldDB" id="A0ABC8TUA5"/>
<evidence type="ECO:0000313" key="2">
    <source>
        <dbReference type="Proteomes" id="UP001642360"/>
    </source>
</evidence>
<name>A0ABC8TUA5_9AQUA</name>
<comment type="caution">
    <text evidence="1">The sequence shown here is derived from an EMBL/GenBank/DDBJ whole genome shotgun (WGS) entry which is preliminary data.</text>
</comment>
<dbReference type="EMBL" id="CAUOFW020006053">
    <property type="protein sequence ID" value="CAK9172699.1"/>
    <property type="molecule type" value="Genomic_DNA"/>
</dbReference>
<organism evidence="1 2">
    <name type="scientific">Ilex paraguariensis</name>
    <name type="common">yerba mate</name>
    <dbReference type="NCBI Taxonomy" id="185542"/>
    <lineage>
        <taxon>Eukaryota</taxon>
        <taxon>Viridiplantae</taxon>
        <taxon>Streptophyta</taxon>
        <taxon>Embryophyta</taxon>
        <taxon>Tracheophyta</taxon>
        <taxon>Spermatophyta</taxon>
        <taxon>Magnoliopsida</taxon>
        <taxon>eudicotyledons</taxon>
        <taxon>Gunneridae</taxon>
        <taxon>Pentapetalae</taxon>
        <taxon>asterids</taxon>
        <taxon>campanulids</taxon>
        <taxon>Aquifoliales</taxon>
        <taxon>Aquifoliaceae</taxon>
        <taxon>Ilex</taxon>
    </lineage>
</organism>
<evidence type="ECO:0000313" key="1">
    <source>
        <dbReference type="EMBL" id="CAK9172699.1"/>
    </source>
</evidence>